<accession>V2XP84</accession>
<dbReference type="GO" id="GO:0030170">
    <property type="term" value="F:pyridoxal phosphate binding"/>
    <property type="evidence" value="ECO:0007669"/>
    <property type="project" value="InterPro"/>
</dbReference>
<keyword evidence="1 3" id="KW-0032">Aminotransferase</keyword>
<reference evidence="3 4" key="1">
    <citation type="submission" date="2013-06" db="EMBL/GenBank/DDBJ databases">
        <authorList>
            <person name="Weinstock G."/>
            <person name="Sodergren E."/>
            <person name="Clifton S."/>
            <person name="Fulton L."/>
            <person name="Fulton B."/>
            <person name="Courtney L."/>
            <person name="Fronick C."/>
            <person name="Harrison M."/>
            <person name="Strong C."/>
            <person name="Farmer C."/>
            <person name="Delahaunty K."/>
            <person name="Markovic C."/>
            <person name="Hall O."/>
            <person name="Minx P."/>
            <person name="Tomlinson C."/>
            <person name="Mitreva M."/>
            <person name="Nelson J."/>
            <person name="Hou S."/>
            <person name="Wollam A."/>
            <person name="Pepin K.H."/>
            <person name="Johnson M."/>
            <person name="Bhonagiri V."/>
            <person name="Nash W.E."/>
            <person name="Warren W."/>
            <person name="Chinwalla A."/>
            <person name="Mardis E.R."/>
            <person name="Wilson R.K."/>
        </authorList>
    </citation>
    <scope>NUCLEOTIDE SEQUENCE [LARGE SCALE GENOMIC DNA]</scope>
    <source>
        <strain evidence="3 4">ATCC 51271</strain>
    </source>
</reference>
<evidence type="ECO:0000259" key="2">
    <source>
        <dbReference type="Pfam" id="PF00155"/>
    </source>
</evidence>
<dbReference type="EMBL" id="ACIL03000007">
    <property type="protein sequence ID" value="ESL03994.1"/>
    <property type="molecule type" value="Genomic_DNA"/>
</dbReference>
<comment type="similarity">
    <text evidence="1">Belongs to the class-I pyridoxal-phosphate-dependent aminotransferase family.</text>
</comment>
<dbReference type="Gene3D" id="3.90.1150.10">
    <property type="entry name" value="Aspartate Aminotransferase, domain 1"/>
    <property type="match status" value="2"/>
</dbReference>
<dbReference type="Gene3D" id="3.40.640.10">
    <property type="entry name" value="Type I PLP-dependent aspartate aminotransferase-like (Major domain)"/>
    <property type="match status" value="1"/>
</dbReference>
<dbReference type="PANTHER" id="PTHR42691">
    <property type="entry name" value="ASPARTATE AMINOTRANSFERASE YHDR-RELATED"/>
    <property type="match status" value="1"/>
</dbReference>
<keyword evidence="4" id="KW-1185">Reference proteome</keyword>
<dbReference type="HOGENOM" id="CLU_017584_4_3_9"/>
<dbReference type="PANTHER" id="PTHR42691:SF1">
    <property type="entry name" value="ASPARTATE AMINOTRANSFERASE YHDR-RELATED"/>
    <property type="match status" value="1"/>
</dbReference>
<dbReference type="STRING" id="592026.GCWU0000282_001162"/>
<dbReference type="GO" id="GO:0008483">
    <property type="term" value="F:transaminase activity"/>
    <property type="evidence" value="ECO:0007669"/>
    <property type="project" value="UniProtKB-KW"/>
</dbReference>
<dbReference type="InterPro" id="IPR015424">
    <property type="entry name" value="PyrdxlP-dep_Trfase"/>
</dbReference>
<dbReference type="PROSITE" id="PS00105">
    <property type="entry name" value="AA_TRANSFER_CLASS_1"/>
    <property type="match status" value="1"/>
</dbReference>
<comment type="caution">
    <text evidence="3">The sequence shown here is derived from an EMBL/GenBank/DDBJ whole genome shotgun (WGS) entry which is preliminary data.</text>
</comment>
<protein>
    <recommendedName>
        <fullName evidence="1">Aminotransferase</fullName>
        <ecNumber evidence="1">2.6.1.-</ecNumber>
    </recommendedName>
</protein>
<organism evidence="3 4">
    <name type="scientific">Catonella morbi ATCC 51271</name>
    <dbReference type="NCBI Taxonomy" id="592026"/>
    <lineage>
        <taxon>Bacteria</taxon>
        <taxon>Bacillati</taxon>
        <taxon>Bacillota</taxon>
        <taxon>Clostridia</taxon>
        <taxon>Lachnospirales</taxon>
        <taxon>Lachnospiraceae</taxon>
        <taxon>Catonella</taxon>
    </lineage>
</organism>
<dbReference type="CDD" id="cd00609">
    <property type="entry name" value="AAT_like"/>
    <property type="match status" value="1"/>
</dbReference>
<dbReference type="InterPro" id="IPR004838">
    <property type="entry name" value="NHTrfase_class1_PyrdxlP-BS"/>
</dbReference>
<dbReference type="EC" id="2.6.1.-" evidence="1"/>
<dbReference type="SUPFAM" id="SSF53383">
    <property type="entry name" value="PLP-dependent transferases"/>
    <property type="match status" value="1"/>
</dbReference>
<keyword evidence="1 3" id="KW-0808">Transferase</keyword>
<proteinExistence type="inferred from homology"/>
<dbReference type="Pfam" id="PF00155">
    <property type="entry name" value="Aminotran_1_2"/>
    <property type="match status" value="1"/>
</dbReference>
<evidence type="ECO:0000313" key="4">
    <source>
        <dbReference type="Proteomes" id="UP000018227"/>
    </source>
</evidence>
<evidence type="ECO:0000256" key="1">
    <source>
        <dbReference type="RuleBase" id="RU000481"/>
    </source>
</evidence>
<sequence length="416" mass="46470">MNIFVNLCIRAGLLIESEVFMVSDKMKDLLSGSSVIRAMFEDGKKMAAEFGKENVYDFSLGNPSVYPPEKLKSVIKELVDNIHPDYLHGYMNNSGYEEVRSKIAASLNKKFCTGFSFKNIIMTVGAAGGLNVILKTILNPGDEVVTFSPYFGEYRHYTENFGGKLVAVRPNTEGNFKPDIDDLKNTVTSKTKALIINTPNNPTGVVYSEEDIKNIAAVLKDKSREIGHTIFLISDEPYRELVYDSLKVPYLTKYYDNTIVCYSYSKSLSLPGERIGYLVIPDEVEDFEEMIVSAGTATRILGFVNAPSLMQLAIAECLEEGVDIKIYENNRNKLTAILDKLGFSYVRPNGAFYLFMKTPEDDKVFAEKAKKERLLLVPGSAFGCPGYVRIAYCVSPAVIDNSYGAFEKLADYYNLK</sequence>
<dbReference type="AlphaFoldDB" id="V2XP84"/>
<evidence type="ECO:0000313" key="3">
    <source>
        <dbReference type="EMBL" id="ESL03994.1"/>
    </source>
</evidence>
<feature type="domain" description="Aminotransferase class I/classII large" evidence="2">
    <location>
        <begin position="61"/>
        <end position="401"/>
    </location>
</feature>
<dbReference type="InterPro" id="IPR015422">
    <property type="entry name" value="PyrdxlP-dep_Trfase_small"/>
</dbReference>
<gene>
    <name evidence="3" type="ORF">GCWU0000282_001162</name>
</gene>
<dbReference type="NCBIfam" id="NF005305">
    <property type="entry name" value="PRK06836.1"/>
    <property type="match status" value="1"/>
</dbReference>
<comment type="cofactor">
    <cofactor evidence="1">
        <name>pyridoxal 5'-phosphate</name>
        <dbReference type="ChEBI" id="CHEBI:597326"/>
    </cofactor>
</comment>
<name>V2XP84_9FIRM</name>
<dbReference type="InterPro" id="IPR004839">
    <property type="entry name" value="Aminotransferase_I/II_large"/>
</dbReference>
<dbReference type="InterPro" id="IPR015421">
    <property type="entry name" value="PyrdxlP-dep_Trfase_major"/>
</dbReference>
<dbReference type="eggNOG" id="COG0436">
    <property type="taxonomic scope" value="Bacteria"/>
</dbReference>
<dbReference type="Proteomes" id="UP000018227">
    <property type="component" value="Unassembled WGS sequence"/>
</dbReference>